<reference evidence="4" key="1">
    <citation type="journal article" date="2019" name="Int. J. Syst. Evol. Microbiol.">
        <title>The Global Catalogue of Microorganisms (GCM) 10K type strain sequencing project: providing services to taxonomists for standard genome sequencing and annotation.</title>
        <authorList>
            <consortium name="The Broad Institute Genomics Platform"/>
            <consortium name="The Broad Institute Genome Sequencing Center for Infectious Disease"/>
            <person name="Wu L."/>
            <person name="Ma J."/>
        </authorList>
    </citation>
    <scope>NUCLEOTIDE SEQUENCE [LARGE SCALE GENOMIC DNA]</scope>
    <source>
        <strain evidence="4">JCM 18326</strain>
    </source>
</reference>
<feature type="signal peptide" evidence="2">
    <location>
        <begin position="1"/>
        <end position="20"/>
    </location>
</feature>
<dbReference type="RefSeq" id="WP_345370614.1">
    <property type="nucleotide sequence ID" value="NZ_BAABJX010000022.1"/>
</dbReference>
<keyword evidence="2" id="KW-0732">Signal</keyword>
<dbReference type="Proteomes" id="UP001500298">
    <property type="component" value="Unassembled WGS sequence"/>
</dbReference>
<keyword evidence="1" id="KW-0472">Membrane</keyword>
<keyword evidence="1" id="KW-0812">Transmembrane</keyword>
<proteinExistence type="predicted"/>
<feature type="chain" id="PRO_5047087494" evidence="2">
    <location>
        <begin position="21"/>
        <end position="174"/>
    </location>
</feature>
<sequence>MKKLITLFFVLFAFSTVSNAQYSVWKHQYNAAEYIPQYGDRYDPTIAGVASFLAPGLGQIVAGETGRGLGFFGGFVGSYVVMSVGAVQLVESVDEYGNTDGSGAGLMLLGLAGAATTYIWSIFDAVKVAKINNMALRDKYKTGQINVTINPYVGLNQPTYREGVPLGATLGIRF</sequence>
<dbReference type="EMBL" id="BAABJX010000022">
    <property type="protein sequence ID" value="GAA4830799.1"/>
    <property type="molecule type" value="Genomic_DNA"/>
</dbReference>
<keyword evidence="4" id="KW-1185">Reference proteome</keyword>
<evidence type="ECO:0000313" key="4">
    <source>
        <dbReference type="Proteomes" id="UP001500298"/>
    </source>
</evidence>
<gene>
    <name evidence="3" type="ORF">GCM10023331_15130</name>
</gene>
<keyword evidence="1" id="KW-1133">Transmembrane helix</keyword>
<feature type="transmembrane region" description="Helical" evidence="1">
    <location>
        <begin position="69"/>
        <end position="90"/>
    </location>
</feature>
<organism evidence="3 4">
    <name type="scientific">Algivirga pacifica</name>
    <dbReference type="NCBI Taxonomy" id="1162670"/>
    <lineage>
        <taxon>Bacteria</taxon>
        <taxon>Pseudomonadati</taxon>
        <taxon>Bacteroidota</taxon>
        <taxon>Cytophagia</taxon>
        <taxon>Cytophagales</taxon>
        <taxon>Flammeovirgaceae</taxon>
        <taxon>Algivirga</taxon>
    </lineage>
</organism>
<protein>
    <submittedName>
        <fullName evidence="3">Uncharacterized protein</fullName>
    </submittedName>
</protein>
<comment type="caution">
    <text evidence="3">The sequence shown here is derived from an EMBL/GenBank/DDBJ whole genome shotgun (WGS) entry which is preliminary data.</text>
</comment>
<accession>A0ABP9D6Z2</accession>
<evidence type="ECO:0000256" key="2">
    <source>
        <dbReference type="SAM" id="SignalP"/>
    </source>
</evidence>
<evidence type="ECO:0000256" key="1">
    <source>
        <dbReference type="SAM" id="Phobius"/>
    </source>
</evidence>
<feature type="transmembrane region" description="Helical" evidence="1">
    <location>
        <begin position="44"/>
        <end position="62"/>
    </location>
</feature>
<evidence type="ECO:0000313" key="3">
    <source>
        <dbReference type="EMBL" id="GAA4830799.1"/>
    </source>
</evidence>
<feature type="transmembrane region" description="Helical" evidence="1">
    <location>
        <begin position="102"/>
        <end position="123"/>
    </location>
</feature>
<name>A0ABP9D6Z2_9BACT</name>